<dbReference type="InterPro" id="IPR036188">
    <property type="entry name" value="FAD/NAD-bd_sf"/>
</dbReference>
<gene>
    <name evidence="1" type="ORF">SAMN05660199_01960</name>
</gene>
<evidence type="ECO:0000313" key="1">
    <source>
        <dbReference type="EMBL" id="SDO42381.1"/>
    </source>
</evidence>
<organism evidence="1 2">
    <name type="scientific">Klenkia soli</name>
    <dbReference type="NCBI Taxonomy" id="1052260"/>
    <lineage>
        <taxon>Bacteria</taxon>
        <taxon>Bacillati</taxon>
        <taxon>Actinomycetota</taxon>
        <taxon>Actinomycetes</taxon>
        <taxon>Geodermatophilales</taxon>
        <taxon>Geodermatophilaceae</taxon>
        <taxon>Klenkia</taxon>
    </lineage>
</organism>
<dbReference type="SUPFAM" id="SSF51905">
    <property type="entry name" value="FAD/NAD(P)-binding domain"/>
    <property type="match status" value="1"/>
</dbReference>
<evidence type="ECO:0000313" key="2">
    <source>
        <dbReference type="Proteomes" id="UP000199088"/>
    </source>
</evidence>
<dbReference type="PANTHER" id="PTHR16128">
    <property type="entry name" value="FAD/NAD(P)-BINDING OXIDOREDUCTASE FAMILY PROTEIN"/>
    <property type="match status" value="1"/>
</dbReference>
<dbReference type="Proteomes" id="UP000199088">
    <property type="component" value="Unassembled WGS sequence"/>
</dbReference>
<name>A0A1H0JGA1_9ACTN</name>
<sequence>MPAAPGGPAFGLQVGHPARTVGRVTTTVIGAGIAGIAAASALRDADRPVRVLDRGRRPGGRMAGRELHGRVVDLGASYLTATAGTAFADVVADWVDRGVAREWTDTFAVAGPDGLTDRKTGPMRYGAAGGLRSLVVDLARDLDLTSGRTVQQVGAGPVVDGEATDAVVLALPDPQARRLLDPGSPTERVLDARGWQATLAVVLGWADRRWAADLHGVFVNDHPSLEWIADDGDRRGDGAGVLVAHTTPAFAAGHLAEPAAAGPGVAAAVCALLDLPEPAWTHVHRWTFAKPADPRRAPFHLADGIGICGDGWSAPSKVESAWTSGHLLGQELARG</sequence>
<dbReference type="PANTHER" id="PTHR16128:SF5">
    <property type="entry name" value="FAD_NAD(P)-BINDING OXIDOREDUCTASE FAMILY PROTEIN"/>
    <property type="match status" value="1"/>
</dbReference>
<dbReference type="Gene3D" id="3.50.50.60">
    <property type="entry name" value="FAD/NAD(P)-binding domain"/>
    <property type="match status" value="1"/>
</dbReference>
<dbReference type="Gene3D" id="3.90.660.10">
    <property type="match status" value="1"/>
</dbReference>
<evidence type="ECO:0008006" key="3">
    <source>
        <dbReference type="Google" id="ProtNLM"/>
    </source>
</evidence>
<protein>
    <recommendedName>
        <fullName evidence="3">Amine oxidase domain-containing protein</fullName>
    </recommendedName>
</protein>
<dbReference type="EMBL" id="FNIR01000005">
    <property type="protein sequence ID" value="SDO42381.1"/>
    <property type="molecule type" value="Genomic_DNA"/>
</dbReference>
<dbReference type="OrthoDB" id="5792777at2"/>
<accession>A0A1H0JGA1</accession>
<dbReference type="STRING" id="1052260.SAMN05660199_01960"/>
<dbReference type="AlphaFoldDB" id="A0A1H0JGA1"/>
<dbReference type="Pfam" id="PF13450">
    <property type="entry name" value="NAD_binding_8"/>
    <property type="match status" value="1"/>
</dbReference>
<proteinExistence type="predicted"/>
<reference evidence="2" key="1">
    <citation type="submission" date="2016-10" db="EMBL/GenBank/DDBJ databases">
        <authorList>
            <person name="Varghese N."/>
            <person name="Submissions S."/>
        </authorList>
    </citation>
    <scope>NUCLEOTIDE SEQUENCE [LARGE SCALE GENOMIC DNA]</scope>
    <source>
        <strain evidence="2">DSM 45843</strain>
    </source>
</reference>
<keyword evidence="2" id="KW-1185">Reference proteome</keyword>